<keyword evidence="4" id="KW-1185">Reference proteome</keyword>
<evidence type="ECO:0000256" key="1">
    <source>
        <dbReference type="SAM" id="MobiDB-lite"/>
    </source>
</evidence>
<evidence type="ECO:0000313" key="3">
    <source>
        <dbReference type="EMBL" id="KAI9635916.1"/>
    </source>
</evidence>
<sequence>MAPSKYNTNQTISLKSEHGVVIKVQAFHLMSASETFRDMFSSVATYSSTPIDIPTPLPHPPLLRPPARAQVWQIHLSLWGPACRTSAVPPFCGLEERALAHFEPFWVEDPWSILVYAGETGDVSLARRAIELFGDLGGLRGPDFWTVNPNTMDPKQAERLPLGWFMGYCRAWNEQTKGYSAEARRRRRLSGKEEEAQDLTKGAGAGGAGVRRHQTAVWTKPAALTDLDNMAALSPKVIEDELVELRSEDDVIFKVEDFYLKASCGTFRNMLSVFPITTGGGVLQSHSGPPIDVPAHSVVLAAFIELLKHNELSDPATITLRFPVTHELHGPDNSIKCLVAIIELMRWAECASPMAKRALKHFKPLFHMDPWTVYALAAVLDDIKMAKKAIEDVGRKDSEYQRGICPAHMALDIAPSVELAWLVGYWQAYDRASRAEPELQAAHLPSWSGRGRGRGGSLAHAVQPYVIRPVATTELETGFWSKVAQQFMGLASAALGGLTCAAQAGIRNARMFQIFATAQTTHLHLPTSTQNPAIIHHPSCRAPLPDPLLYFYLSVKYRTMSLPQIPNIPQIPPSTRGRVCKNGGSHGPQHRFRTQRIRIDFGALQYPYSDDDAELQLRSEDGAIFKVQAFYLKAASGVFRSMLTSSAARTNDTTGPNATQQPPIEISAPSLIVRLFIDLMYHTDLLATASDPLDPSPGPSLPTLASTPPSASSPAETQSGPTPHFTDLFRSANNAYRGRSNAIAALSALLQLLDQFECGPGMRERALNHFEPTFGSDPWRVLCIAARYEDLALAKKAIGKFGGLSEERRSKVDPDRLDPREAETLPVAWLLGYFRAHKAATAAVSAKSGAINAQKS</sequence>
<dbReference type="InterPro" id="IPR000210">
    <property type="entry name" value="BTB/POZ_dom"/>
</dbReference>
<dbReference type="PROSITE" id="PS50097">
    <property type="entry name" value="BTB"/>
    <property type="match status" value="1"/>
</dbReference>
<proteinExistence type="predicted"/>
<name>A0AA38H9F4_9TREE</name>
<dbReference type="AlphaFoldDB" id="A0AA38H9F4"/>
<accession>A0AA38H9F4</accession>
<organism evidence="3 4">
    <name type="scientific">Dioszegia hungarica</name>
    <dbReference type="NCBI Taxonomy" id="4972"/>
    <lineage>
        <taxon>Eukaryota</taxon>
        <taxon>Fungi</taxon>
        <taxon>Dikarya</taxon>
        <taxon>Basidiomycota</taxon>
        <taxon>Agaricomycotina</taxon>
        <taxon>Tremellomycetes</taxon>
        <taxon>Tremellales</taxon>
        <taxon>Bulleribasidiaceae</taxon>
        <taxon>Dioszegia</taxon>
    </lineage>
</organism>
<dbReference type="EMBL" id="JAKWFO010000005">
    <property type="protein sequence ID" value="KAI9635916.1"/>
    <property type="molecule type" value="Genomic_DNA"/>
</dbReference>
<feature type="region of interest" description="Disordered" evidence="1">
    <location>
        <begin position="183"/>
        <end position="207"/>
    </location>
</feature>
<feature type="compositionally biased region" description="Low complexity" evidence="1">
    <location>
        <begin position="701"/>
        <end position="714"/>
    </location>
</feature>
<evidence type="ECO:0000259" key="2">
    <source>
        <dbReference type="PROSITE" id="PS50097"/>
    </source>
</evidence>
<feature type="region of interest" description="Disordered" evidence="1">
    <location>
        <begin position="690"/>
        <end position="726"/>
    </location>
</feature>
<dbReference type="GeneID" id="77727883"/>
<reference evidence="3" key="1">
    <citation type="journal article" date="2022" name="G3 (Bethesda)">
        <title>High quality genome of the basidiomycete yeast Dioszegia hungarica PDD-24b-2 isolated from cloud water.</title>
        <authorList>
            <person name="Jarrige D."/>
            <person name="Haridas S."/>
            <person name="Bleykasten-Grosshans C."/>
            <person name="Joly M."/>
            <person name="Nadalig T."/>
            <person name="Sancelme M."/>
            <person name="Vuilleumier S."/>
            <person name="Grigoriev I.V."/>
            <person name="Amato P."/>
            <person name="Bringel F."/>
        </authorList>
    </citation>
    <scope>NUCLEOTIDE SEQUENCE</scope>
    <source>
        <strain evidence="3">PDD-24b-2</strain>
    </source>
</reference>
<evidence type="ECO:0000313" key="4">
    <source>
        <dbReference type="Proteomes" id="UP001164286"/>
    </source>
</evidence>
<dbReference type="RefSeq" id="XP_052945693.1">
    <property type="nucleotide sequence ID" value="XM_053088678.1"/>
</dbReference>
<comment type="caution">
    <text evidence="3">The sequence shown here is derived from an EMBL/GenBank/DDBJ whole genome shotgun (WGS) entry which is preliminary data.</text>
</comment>
<feature type="domain" description="BTB" evidence="2">
    <location>
        <begin position="611"/>
        <end position="689"/>
    </location>
</feature>
<gene>
    <name evidence="3" type="ORF">MKK02DRAFT_33228</name>
</gene>
<dbReference type="Proteomes" id="UP001164286">
    <property type="component" value="Unassembled WGS sequence"/>
</dbReference>
<protein>
    <recommendedName>
        <fullName evidence="2">BTB domain-containing protein</fullName>
    </recommendedName>
</protein>